<reference evidence="1 2" key="1">
    <citation type="journal article" date="2018" name="Front. Microbiol.">
        <title>Genome-Wide Analysis of Corynespora cassiicola Leaf Fall Disease Putative Effectors.</title>
        <authorList>
            <person name="Lopez D."/>
            <person name="Ribeiro S."/>
            <person name="Label P."/>
            <person name="Fumanal B."/>
            <person name="Venisse J.S."/>
            <person name="Kohler A."/>
            <person name="de Oliveira R.R."/>
            <person name="Labutti K."/>
            <person name="Lipzen A."/>
            <person name="Lail K."/>
            <person name="Bauer D."/>
            <person name="Ohm R.A."/>
            <person name="Barry K.W."/>
            <person name="Spatafora J."/>
            <person name="Grigoriev I.V."/>
            <person name="Martin F.M."/>
            <person name="Pujade-Renaud V."/>
        </authorList>
    </citation>
    <scope>NUCLEOTIDE SEQUENCE [LARGE SCALE GENOMIC DNA]</scope>
    <source>
        <strain evidence="1 2">Philippines</strain>
    </source>
</reference>
<accession>A0A2T2P776</accession>
<organism evidence="1 2">
    <name type="scientific">Corynespora cassiicola Philippines</name>
    <dbReference type="NCBI Taxonomy" id="1448308"/>
    <lineage>
        <taxon>Eukaryota</taxon>
        <taxon>Fungi</taxon>
        <taxon>Dikarya</taxon>
        <taxon>Ascomycota</taxon>
        <taxon>Pezizomycotina</taxon>
        <taxon>Dothideomycetes</taxon>
        <taxon>Pleosporomycetidae</taxon>
        <taxon>Pleosporales</taxon>
        <taxon>Corynesporascaceae</taxon>
        <taxon>Corynespora</taxon>
    </lineage>
</organism>
<dbReference type="Proteomes" id="UP000240883">
    <property type="component" value="Unassembled WGS sequence"/>
</dbReference>
<keyword evidence="2" id="KW-1185">Reference proteome</keyword>
<sequence length="251" mass="28116">MASSRLPANPLIEGKKTPSAAISKKGFEHKLSLQDNTGVYGSLQAATIQRHANPDALIAPIPRHALPRHPFRPPRPHQPPTHHGPANLQDLYVFLTRIAIPNAVIDNRRLFLELYSVQPELTSAITLRYDMCPLADRIHRIQYVVPDVMFGPAIFRVRPIFRNIPTPDGTCVLEWLRVTFSKNTTAMYQLTYRDGGIDGLLNEPERNVRAMEHGEFEERVVATTGSSQADSVGSKGIGWHGQVYQVSIWVE</sequence>
<name>A0A2T2P776_CORCC</name>
<dbReference type="OrthoDB" id="3780599at2759"/>
<protein>
    <submittedName>
        <fullName evidence="1">Uncharacterized protein</fullName>
    </submittedName>
</protein>
<proteinExistence type="predicted"/>
<evidence type="ECO:0000313" key="2">
    <source>
        <dbReference type="Proteomes" id="UP000240883"/>
    </source>
</evidence>
<evidence type="ECO:0000313" key="1">
    <source>
        <dbReference type="EMBL" id="PSN73469.1"/>
    </source>
</evidence>
<gene>
    <name evidence="1" type="ORF">BS50DRAFT_582999</name>
</gene>
<dbReference type="AlphaFoldDB" id="A0A2T2P776"/>
<dbReference type="EMBL" id="KZ678129">
    <property type="protein sequence ID" value="PSN73469.1"/>
    <property type="molecule type" value="Genomic_DNA"/>
</dbReference>